<dbReference type="GO" id="GO:0016020">
    <property type="term" value="C:membrane"/>
    <property type="evidence" value="ECO:0007669"/>
    <property type="project" value="UniProtKB-SubCell"/>
</dbReference>
<feature type="domain" description="Galactosyltransferase C-terminal" evidence="13">
    <location>
        <begin position="573"/>
        <end position="640"/>
    </location>
</feature>
<keyword evidence="8 12" id="KW-1133">Transmembrane helix</keyword>
<evidence type="ECO:0000256" key="1">
    <source>
        <dbReference type="ARBA" id="ARBA00004606"/>
    </source>
</evidence>
<feature type="region of interest" description="Disordered" evidence="11">
    <location>
        <begin position="251"/>
        <end position="280"/>
    </location>
</feature>
<dbReference type="EMBL" id="JAHLQT010020459">
    <property type="protein sequence ID" value="KAG7168129.1"/>
    <property type="molecule type" value="Genomic_DNA"/>
</dbReference>
<dbReference type="UniPathway" id="UPA00378"/>
<dbReference type="InterPro" id="IPR027791">
    <property type="entry name" value="Galactosyl_T_C"/>
</dbReference>
<name>A0A8J5KE15_HOMAM</name>
<dbReference type="GO" id="GO:0006688">
    <property type="term" value="P:glycosphingolipid biosynthetic process"/>
    <property type="evidence" value="ECO:0007669"/>
    <property type="project" value="TreeGrafter"/>
</dbReference>
<evidence type="ECO:0000256" key="7">
    <source>
        <dbReference type="ARBA" id="ARBA00022968"/>
    </source>
</evidence>
<dbReference type="Gene3D" id="3.90.550.10">
    <property type="entry name" value="Spore Coat Polysaccharide Biosynthesis Protein SpsA, Chain A"/>
    <property type="match status" value="1"/>
</dbReference>
<dbReference type="Pfam" id="PF02709">
    <property type="entry name" value="Glyco_transf_7C"/>
    <property type="match status" value="1"/>
</dbReference>
<comment type="caution">
    <text evidence="15">The sequence shown here is derived from an EMBL/GenBank/DDBJ whole genome shotgun (WGS) entry which is preliminary data.</text>
</comment>
<evidence type="ECO:0000259" key="14">
    <source>
        <dbReference type="Pfam" id="PF13733"/>
    </source>
</evidence>
<dbReference type="GO" id="GO:0008378">
    <property type="term" value="F:galactosyltransferase activity"/>
    <property type="evidence" value="ECO:0007669"/>
    <property type="project" value="TreeGrafter"/>
</dbReference>
<dbReference type="GO" id="GO:0005975">
    <property type="term" value="P:carbohydrate metabolic process"/>
    <property type="evidence" value="ECO:0007669"/>
    <property type="project" value="InterPro"/>
</dbReference>
<evidence type="ECO:0000256" key="6">
    <source>
        <dbReference type="ARBA" id="ARBA00022692"/>
    </source>
</evidence>
<evidence type="ECO:0000256" key="12">
    <source>
        <dbReference type="SAM" id="Phobius"/>
    </source>
</evidence>
<comment type="similarity">
    <text evidence="3">Belongs to the glycosyltransferase 7 family.</text>
</comment>
<evidence type="ECO:0000256" key="3">
    <source>
        <dbReference type="ARBA" id="ARBA00005735"/>
    </source>
</evidence>
<evidence type="ECO:0000256" key="4">
    <source>
        <dbReference type="ARBA" id="ARBA00022676"/>
    </source>
</evidence>
<sequence length="690" mass="78307">NTVMEEDTHPLTSPSGVNMKVKKELRSRAGQQPLLSHAEPQNSCLPDPQQKAPHHRREKTNHHGKSLKSSNSKNQGQFHVEREDFDTGGSLRYQAPAGGEERYQCIARSHQYSGVKGSDQAGDQHQVPDLHHPDLYCQKNLFPSGRKSSQENSFNYLGGTMYSPCANEGLGRHLSGAFWSGRGPVCRPRFWKFFLLVVVLLMMAQFSLNVLLYRNYDSLFYVNVTSTEALSSFESKVKWVSSKLPWSHSISEKPGGVAQSPDLDTNRIRKPLPDGQRTTPSTLKIDIDVKNLTGVEKVDPKNLTSTNEAINEEGKKINPLHSPLNDTKRRKSETSDTVNSEKLALKAAVEISSAGDEKKDTEQSKIPHVDAEVKTLVNVSSSGVGVEKKKVLLMGALKVLRTAPSLQEQEGSHPELEPGGRFRPAECRARHRVAIIIPYRDRIKHLSVFLYHLHPILQRQQIDYAIYVVEQAGNGKFNRAMIMNVGALEALKQYQYDCFIFHDVDLLPEDDRNLYTCPEQPRHMSVAIDSMHYSISIVPRLISSDNKPLGVSNVLEDLAKKLVAHQADQFIYYFRLPYNDIFGGVSAMTVEQFRTVNGFSNKFWGWGGEDDDMSNRIKYHGFYISRYPANIGRYTMLSHRKDDPNPRRYQYLYDGKKRFKTDGVNSAKYRALDVQLRRLYTWVYVDLYPS</sequence>
<evidence type="ECO:0000256" key="10">
    <source>
        <dbReference type="ARBA" id="ARBA00023180"/>
    </source>
</evidence>
<evidence type="ECO:0000256" key="8">
    <source>
        <dbReference type="ARBA" id="ARBA00022989"/>
    </source>
</evidence>
<dbReference type="GO" id="GO:0005794">
    <property type="term" value="C:Golgi apparatus"/>
    <property type="evidence" value="ECO:0007669"/>
    <property type="project" value="TreeGrafter"/>
</dbReference>
<keyword evidence="6 12" id="KW-0812">Transmembrane</keyword>
<dbReference type="CDD" id="cd00899">
    <property type="entry name" value="b4GalT"/>
    <property type="match status" value="1"/>
</dbReference>
<feature type="compositionally biased region" description="Basic residues" evidence="11">
    <location>
        <begin position="52"/>
        <end position="66"/>
    </location>
</feature>
<keyword evidence="5" id="KW-0808">Transferase</keyword>
<reference evidence="15" key="1">
    <citation type="journal article" date="2021" name="Sci. Adv.">
        <title>The American lobster genome reveals insights on longevity, neural, and immune adaptations.</title>
        <authorList>
            <person name="Polinski J.M."/>
            <person name="Zimin A.V."/>
            <person name="Clark K.F."/>
            <person name="Kohn A.B."/>
            <person name="Sadowski N."/>
            <person name="Timp W."/>
            <person name="Ptitsyn A."/>
            <person name="Khanna P."/>
            <person name="Romanova D.Y."/>
            <person name="Williams P."/>
            <person name="Greenwood S.J."/>
            <person name="Moroz L.L."/>
            <person name="Walt D.R."/>
            <person name="Bodnar A.G."/>
        </authorList>
    </citation>
    <scope>NUCLEOTIDE SEQUENCE</scope>
    <source>
        <strain evidence="15">GMGI-L3</strain>
    </source>
</reference>
<dbReference type="PANTHER" id="PTHR19300">
    <property type="entry name" value="BETA-1,4-GALACTOSYLTRANSFERASE"/>
    <property type="match status" value="1"/>
</dbReference>
<keyword evidence="9 12" id="KW-0472">Membrane</keyword>
<feature type="domain" description="Galactosyltransferase N-terminal" evidence="14">
    <location>
        <begin position="389"/>
        <end position="518"/>
    </location>
</feature>
<feature type="transmembrane region" description="Helical" evidence="12">
    <location>
        <begin position="190"/>
        <end position="213"/>
    </location>
</feature>
<evidence type="ECO:0000256" key="5">
    <source>
        <dbReference type="ARBA" id="ARBA00022679"/>
    </source>
</evidence>
<protein>
    <submittedName>
        <fullName evidence="15">Beta-1-4-N-acetylgalactosaminyltransferase bre-4-like</fullName>
    </submittedName>
</protein>
<feature type="non-terminal residue" evidence="15">
    <location>
        <position position="1"/>
    </location>
</feature>
<dbReference type="AlphaFoldDB" id="A0A8J5KE15"/>
<feature type="region of interest" description="Disordered" evidence="11">
    <location>
        <begin position="303"/>
        <end position="339"/>
    </location>
</feature>
<dbReference type="GO" id="GO:0033842">
    <property type="term" value="F:N-acetyl-beta-glucosaminyl-derivative 4-beta-N-acetylgalactosaminyltransferase activity"/>
    <property type="evidence" value="ECO:0007669"/>
    <property type="project" value="TreeGrafter"/>
</dbReference>
<dbReference type="Pfam" id="PF13733">
    <property type="entry name" value="Glyco_transf_7N"/>
    <property type="match status" value="1"/>
</dbReference>
<evidence type="ECO:0000256" key="2">
    <source>
        <dbReference type="ARBA" id="ARBA00004922"/>
    </source>
</evidence>
<evidence type="ECO:0000256" key="9">
    <source>
        <dbReference type="ARBA" id="ARBA00023136"/>
    </source>
</evidence>
<keyword evidence="7" id="KW-0735">Signal-anchor</keyword>
<evidence type="ECO:0000259" key="13">
    <source>
        <dbReference type="Pfam" id="PF02709"/>
    </source>
</evidence>
<gene>
    <name evidence="15" type="primary">bre-4-L</name>
    <name evidence="15" type="ORF">Hamer_G016757</name>
</gene>
<keyword evidence="10" id="KW-0325">Glycoprotein</keyword>
<organism evidence="15 16">
    <name type="scientific">Homarus americanus</name>
    <name type="common">American lobster</name>
    <dbReference type="NCBI Taxonomy" id="6706"/>
    <lineage>
        <taxon>Eukaryota</taxon>
        <taxon>Metazoa</taxon>
        <taxon>Ecdysozoa</taxon>
        <taxon>Arthropoda</taxon>
        <taxon>Crustacea</taxon>
        <taxon>Multicrustacea</taxon>
        <taxon>Malacostraca</taxon>
        <taxon>Eumalacostraca</taxon>
        <taxon>Eucarida</taxon>
        <taxon>Decapoda</taxon>
        <taxon>Pleocyemata</taxon>
        <taxon>Astacidea</taxon>
        <taxon>Nephropoidea</taxon>
        <taxon>Nephropidae</taxon>
        <taxon>Homarus</taxon>
    </lineage>
</organism>
<feature type="compositionally biased region" description="Polar residues" evidence="11">
    <location>
        <begin position="67"/>
        <end position="77"/>
    </location>
</feature>
<dbReference type="PRINTS" id="PR02050">
    <property type="entry name" value="B14GALTRFASE"/>
</dbReference>
<keyword evidence="4" id="KW-0328">Glycosyltransferase</keyword>
<dbReference type="InterPro" id="IPR027995">
    <property type="entry name" value="Galactosyl_T_N"/>
</dbReference>
<evidence type="ECO:0000313" key="16">
    <source>
        <dbReference type="Proteomes" id="UP000747542"/>
    </source>
</evidence>
<keyword evidence="16" id="KW-1185">Reference proteome</keyword>
<evidence type="ECO:0000313" key="15">
    <source>
        <dbReference type="EMBL" id="KAG7168129.1"/>
    </source>
</evidence>
<comment type="pathway">
    <text evidence="2">Protein modification; protein glycosylation.</text>
</comment>
<dbReference type="PANTHER" id="PTHR19300:SF57">
    <property type="entry name" value="BETA-1,4-N-ACETYLGALACTOSAMINYLTRANSFERASE"/>
    <property type="match status" value="1"/>
</dbReference>
<evidence type="ECO:0000256" key="11">
    <source>
        <dbReference type="SAM" id="MobiDB-lite"/>
    </source>
</evidence>
<dbReference type="InterPro" id="IPR003859">
    <property type="entry name" value="Galactosyl_T"/>
</dbReference>
<feature type="region of interest" description="Disordered" evidence="11">
    <location>
        <begin position="1"/>
        <end position="94"/>
    </location>
</feature>
<proteinExistence type="inferred from homology"/>
<dbReference type="Proteomes" id="UP000747542">
    <property type="component" value="Unassembled WGS sequence"/>
</dbReference>
<dbReference type="InterPro" id="IPR029044">
    <property type="entry name" value="Nucleotide-diphossugar_trans"/>
</dbReference>
<feature type="compositionally biased region" description="Polar residues" evidence="11">
    <location>
        <begin position="29"/>
        <end position="44"/>
    </location>
</feature>
<comment type="subcellular location">
    <subcellularLocation>
        <location evidence="1">Membrane</location>
        <topology evidence="1">Single-pass type II membrane protein</topology>
    </subcellularLocation>
</comment>
<accession>A0A8J5KE15</accession>
<dbReference type="SUPFAM" id="SSF53448">
    <property type="entry name" value="Nucleotide-diphospho-sugar transferases"/>
    <property type="match status" value="1"/>
</dbReference>